<dbReference type="RefSeq" id="WP_066647588.1">
    <property type="nucleotide sequence ID" value="NZ_CP060286.1"/>
</dbReference>
<keyword evidence="2" id="KW-0969">Cilium</keyword>
<accession>A0A7G8TAX2</accession>
<feature type="coiled-coil region" evidence="1">
    <location>
        <begin position="10"/>
        <end position="51"/>
    </location>
</feature>
<sequence>MPRGRKKATPENLEQQISGLDAEIESYQQKIQEAKRKKKELIEQKKKQDMEKLFSMIQESGKTVEEVIQSFQNQ</sequence>
<reference evidence="2 3" key="1">
    <citation type="submission" date="2020-08" db="EMBL/GenBank/DDBJ databases">
        <title>The isolate Caproiciproducens sp. 7D4C2 produces n-caproate at mildly acidic conditions from hexoses: genome and rBOX comparison with related strains and chain-elongating bacteria.</title>
        <authorList>
            <person name="Esquivel-Elizondo S."/>
            <person name="Bagci C."/>
            <person name="Temovska M."/>
            <person name="Jeon B.S."/>
            <person name="Bessarab I."/>
            <person name="Williams R.B.H."/>
            <person name="Huson D.H."/>
            <person name="Angenent L.T."/>
        </authorList>
    </citation>
    <scope>NUCLEOTIDE SEQUENCE [LARGE SCALE GENOMIC DNA]</scope>
    <source>
        <strain evidence="2 3">7D4C2</strain>
    </source>
</reference>
<keyword evidence="2" id="KW-0282">Flagellum</keyword>
<evidence type="ECO:0000313" key="2">
    <source>
        <dbReference type="EMBL" id="QNK40763.1"/>
    </source>
</evidence>
<dbReference type="Proteomes" id="UP000515909">
    <property type="component" value="Chromosome"/>
</dbReference>
<gene>
    <name evidence="2" type="ORF">HCR03_19515</name>
</gene>
<keyword evidence="1" id="KW-0175">Coiled coil</keyword>
<proteinExistence type="predicted"/>
<name>A0A7G8TAX2_9FIRM</name>
<organism evidence="2 3">
    <name type="scientific">Caproicibacter fermentans</name>
    <dbReference type="NCBI Taxonomy" id="2576756"/>
    <lineage>
        <taxon>Bacteria</taxon>
        <taxon>Bacillati</taxon>
        <taxon>Bacillota</taxon>
        <taxon>Clostridia</taxon>
        <taxon>Eubacteriales</taxon>
        <taxon>Acutalibacteraceae</taxon>
        <taxon>Caproicibacter</taxon>
    </lineage>
</organism>
<evidence type="ECO:0000313" key="3">
    <source>
        <dbReference type="Proteomes" id="UP000515909"/>
    </source>
</evidence>
<dbReference type="AlphaFoldDB" id="A0A7G8TAX2"/>
<keyword evidence="2" id="KW-0966">Cell projection</keyword>
<dbReference type="KEGG" id="cfem:HCR03_19515"/>
<dbReference type="EMBL" id="CP060286">
    <property type="protein sequence ID" value="QNK40763.1"/>
    <property type="molecule type" value="Genomic_DNA"/>
</dbReference>
<evidence type="ECO:0000256" key="1">
    <source>
        <dbReference type="SAM" id="Coils"/>
    </source>
</evidence>
<protein>
    <submittedName>
        <fullName evidence="2">Flagellar export protein FliJ</fullName>
    </submittedName>
</protein>